<dbReference type="Proteomes" id="UP000001555">
    <property type="component" value="Unassembled WGS sequence"/>
</dbReference>
<dbReference type="PaxDb" id="6945-B7P461"/>
<evidence type="ECO:0000313" key="2">
    <source>
        <dbReference type="EnsemblMetazoa" id="ISCW001368-PA"/>
    </source>
</evidence>
<dbReference type="VEuPathDB" id="VectorBase:ISCW001368"/>
<dbReference type="HOGENOM" id="CLU_3126658_0_0_1"/>
<sequence length="50" mass="5827">MMMCLHRRQVELLLSALSNLCCRRGIPTQPILNGFCGDYDWDLGEKYHVE</sequence>
<reference evidence="2" key="2">
    <citation type="submission" date="2020-05" db="UniProtKB">
        <authorList>
            <consortium name="EnsemblMetazoa"/>
        </authorList>
    </citation>
    <scope>IDENTIFICATION</scope>
    <source>
        <strain evidence="2">wikel</strain>
    </source>
</reference>
<dbReference type="AlphaFoldDB" id="B7P461"/>
<gene>
    <name evidence="1" type="ORF">IscW_ISCW001368</name>
</gene>
<evidence type="ECO:0000313" key="3">
    <source>
        <dbReference type="Proteomes" id="UP000001555"/>
    </source>
</evidence>
<name>B7P461_IXOSC</name>
<dbReference type="EnsemblMetazoa" id="ISCW001368-RA">
    <property type="protein sequence ID" value="ISCW001368-PA"/>
    <property type="gene ID" value="ISCW001368"/>
</dbReference>
<dbReference type="VEuPathDB" id="VectorBase:ISCI001368"/>
<dbReference type="InParanoid" id="B7P461"/>
<protein>
    <submittedName>
        <fullName evidence="1 2">Uncharacterized protein</fullName>
    </submittedName>
</protein>
<evidence type="ECO:0000313" key="1">
    <source>
        <dbReference type="EMBL" id="EEC01383.1"/>
    </source>
</evidence>
<accession>B7P461</accession>
<organism>
    <name type="scientific">Ixodes scapularis</name>
    <name type="common">Black-legged tick</name>
    <name type="synonym">Deer tick</name>
    <dbReference type="NCBI Taxonomy" id="6945"/>
    <lineage>
        <taxon>Eukaryota</taxon>
        <taxon>Metazoa</taxon>
        <taxon>Ecdysozoa</taxon>
        <taxon>Arthropoda</taxon>
        <taxon>Chelicerata</taxon>
        <taxon>Arachnida</taxon>
        <taxon>Acari</taxon>
        <taxon>Parasitiformes</taxon>
        <taxon>Ixodida</taxon>
        <taxon>Ixodoidea</taxon>
        <taxon>Ixodidae</taxon>
        <taxon>Ixodinae</taxon>
        <taxon>Ixodes</taxon>
    </lineage>
</organism>
<dbReference type="EMBL" id="DS633434">
    <property type="protein sequence ID" value="EEC01383.1"/>
    <property type="molecule type" value="Genomic_DNA"/>
</dbReference>
<keyword evidence="3" id="KW-1185">Reference proteome</keyword>
<proteinExistence type="predicted"/>
<dbReference type="EMBL" id="ABJB010662942">
    <property type="status" value="NOT_ANNOTATED_CDS"/>
    <property type="molecule type" value="Genomic_DNA"/>
</dbReference>
<reference evidence="1 3" key="1">
    <citation type="submission" date="2008-03" db="EMBL/GenBank/DDBJ databases">
        <title>Annotation of Ixodes scapularis.</title>
        <authorList>
            <consortium name="Ixodes scapularis Genome Project Consortium"/>
            <person name="Caler E."/>
            <person name="Hannick L.I."/>
            <person name="Bidwell S."/>
            <person name="Joardar V."/>
            <person name="Thiagarajan M."/>
            <person name="Amedeo P."/>
            <person name="Galinsky K.J."/>
            <person name="Schobel S."/>
            <person name="Inman J."/>
            <person name="Hostetler J."/>
            <person name="Miller J."/>
            <person name="Hammond M."/>
            <person name="Megy K."/>
            <person name="Lawson D."/>
            <person name="Kodira C."/>
            <person name="Sutton G."/>
            <person name="Meyer J."/>
            <person name="Hill C.A."/>
            <person name="Birren B."/>
            <person name="Nene V."/>
            <person name="Collins F."/>
            <person name="Alarcon-Chaidez F."/>
            <person name="Wikel S."/>
            <person name="Strausberg R."/>
        </authorList>
    </citation>
    <scope>NUCLEOTIDE SEQUENCE [LARGE SCALE GENOMIC DNA]</scope>
    <source>
        <strain evidence="3">Wikel</strain>
        <strain evidence="1">Wikel colony</strain>
    </source>
</reference>